<dbReference type="PANTHER" id="PTHR44858:SF1">
    <property type="entry name" value="UDP-N-ACETYLGLUCOSAMINE--PEPTIDE N-ACETYLGLUCOSAMINYLTRANSFERASE SPINDLY-RELATED"/>
    <property type="match status" value="1"/>
</dbReference>
<dbReference type="Gene3D" id="1.25.40.10">
    <property type="entry name" value="Tetratricopeptide repeat domain"/>
    <property type="match status" value="2"/>
</dbReference>
<sequence>MKNFASFIASYQQCLRVVSFCLAVLGSVAMGSGILRAQSLPETPSPISEQQGQSNADSSSGPEIQAPQPSSQPSVTETVRLGDDRYAQADYKGAIEAYSQALQAYKLNAYALYNRANAYRQLEAYEAAIADYTTALKIAPDNLFAYLYRGMALYEKKQPAEAIADFSKVIELNPKHALAFQKRGESHLANNNATAAIQDLEQAAKLYEKEEKFRKVSQVQKKLKKAKSAQGK</sequence>
<feature type="region of interest" description="Disordered" evidence="5">
    <location>
        <begin position="40"/>
        <end position="76"/>
    </location>
</feature>
<protein>
    <submittedName>
        <fullName evidence="6">TPR repeat protein</fullName>
    </submittedName>
</protein>
<accession>B0C8A6</accession>
<dbReference type="InterPro" id="IPR019734">
    <property type="entry name" value="TPR_rpt"/>
</dbReference>
<dbReference type="AlphaFoldDB" id="B0C8A6"/>
<evidence type="ECO:0000256" key="2">
    <source>
        <dbReference type="ARBA" id="ARBA00022803"/>
    </source>
</evidence>
<dbReference type="SMART" id="SM00028">
    <property type="entry name" value="TPR"/>
    <property type="match status" value="4"/>
</dbReference>
<evidence type="ECO:0000313" key="6">
    <source>
        <dbReference type="EMBL" id="ABW28926.1"/>
    </source>
</evidence>
<dbReference type="InterPro" id="IPR050498">
    <property type="entry name" value="Ycf3"/>
</dbReference>
<evidence type="ECO:0000256" key="1">
    <source>
        <dbReference type="ARBA" id="ARBA00022737"/>
    </source>
</evidence>
<feature type="repeat" description="TPR" evidence="3">
    <location>
        <begin position="143"/>
        <end position="176"/>
    </location>
</feature>
<dbReference type="RefSeq" id="WP_012164282.1">
    <property type="nucleotide sequence ID" value="NC_009925.1"/>
</dbReference>
<dbReference type="STRING" id="329726.AM1_3942"/>
<evidence type="ECO:0000256" key="5">
    <source>
        <dbReference type="SAM" id="MobiDB-lite"/>
    </source>
</evidence>
<keyword evidence="1" id="KW-0677">Repeat</keyword>
<evidence type="ECO:0000313" key="7">
    <source>
        <dbReference type="Proteomes" id="UP000000268"/>
    </source>
</evidence>
<dbReference type="HOGENOM" id="CLU_1192684_0_0_3"/>
<dbReference type="GO" id="GO:0009279">
    <property type="term" value="C:cell outer membrane"/>
    <property type="evidence" value="ECO:0007669"/>
    <property type="project" value="TreeGrafter"/>
</dbReference>
<name>B0C8A6_ACAM1</name>
<evidence type="ECO:0000256" key="4">
    <source>
        <dbReference type="SAM" id="Coils"/>
    </source>
</evidence>
<dbReference type="Pfam" id="PF00515">
    <property type="entry name" value="TPR_1"/>
    <property type="match status" value="2"/>
</dbReference>
<keyword evidence="2 3" id="KW-0802">TPR repeat</keyword>
<dbReference type="InterPro" id="IPR011990">
    <property type="entry name" value="TPR-like_helical_dom_sf"/>
</dbReference>
<keyword evidence="7" id="KW-1185">Reference proteome</keyword>
<evidence type="ECO:0000256" key="3">
    <source>
        <dbReference type="PROSITE-ProRule" id="PRU00339"/>
    </source>
</evidence>
<dbReference type="KEGG" id="amr:AM1_3942"/>
<dbReference type="PROSITE" id="PS50293">
    <property type="entry name" value="TPR_REGION"/>
    <property type="match status" value="1"/>
</dbReference>
<organism evidence="6 7">
    <name type="scientific">Acaryochloris marina (strain MBIC 11017)</name>
    <dbReference type="NCBI Taxonomy" id="329726"/>
    <lineage>
        <taxon>Bacteria</taxon>
        <taxon>Bacillati</taxon>
        <taxon>Cyanobacteriota</taxon>
        <taxon>Cyanophyceae</taxon>
        <taxon>Acaryochloridales</taxon>
        <taxon>Acaryochloridaceae</taxon>
        <taxon>Acaryochloris</taxon>
    </lineage>
</organism>
<keyword evidence="4" id="KW-0175">Coiled coil</keyword>
<dbReference type="eggNOG" id="COG0457">
    <property type="taxonomic scope" value="Bacteria"/>
</dbReference>
<dbReference type="OrthoDB" id="558102at2"/>
<reference evidence="6 7" key="1">
    <citation type="journal article" date="2008" name="Proc. Natl. Acad. Sci. U.S.A.">
        <title>Niche adaptation and genome expansion in the chlorophyll d-producing cyanobacterium Acaryochloris marina.</title>
        <authorList>
            <person name="Swingley W.D."/>
            <person name="Chen M."/>
            <person name="Cheung P.C."/>
            <person name="Conrad A.L."/>
            <person name="Dejesa L.C."/>
            <person name="Hao J."/>
            <person name="Honchak B.M."/>
            <person name="Karbach L.E."/>
            <person name="Kurdoglu A."/>
            <person name="Lahiri S."/>
            <person name="Mastrian S.D."/>
            <person name="Miyashita H."/>
            <person name="Page L."/>
            <person name="Ramakrishna P."/>
            <person name="Satoh S."/>
            <person name="Sattley W.M."/>
            <person name="Shimada Y."/>
            <person name="Taylor H.L."/>
            <person name="Tomo T."/>
            <person name="Tsuchiya T."/>
            <person name="Wang Z.T."/>
            <person name="Raymond J."/>
            <person name="Mimuro M."/>
            <person name="Blankenship R.E."/>
            <person name="Touchman J.W."/>
        </authorList>
    </citation>
    <scope>NUCLEOTIDE SEQUENCE [LARGE SCALE GENOMIC DNA]</scope>
    <source>
        <strain evidence="7">MBIC 11017</strain>
    </source>
</reference>
<dbReference type="GO" id="GO:0046813">
    <property type="term" value="P:receptor-mediated virion attachment to host cell"/>
    <property type="evidence" value="ECO:0007669"/>
    <property type="project" value="TreeGrafter"/>
</dbReference>
<dbReference type="PROSITE" id="PS50005">
    <property type="entry name" value="TPR"/>
    <property type="match status" value="2"/>
</dbReference>
<proteinExistence type="predicted"/>
<feature type="coiled-coil region" evidence="4">
    <location>
        <begin position="190"/>
        <end position="229"/>
    </location>
</feature>
<dbReference type="Proteomes" id="UP000000268">
    <property type="component" value="Chromosome"/>
</dbReference>
<gene>
    <name evidence="6" type="ordered locus">AM1_3942</name>
</gene>
<dbReference type="PANTHER" id="PTHR44858">
    <property type="entry name" value="TETRATRICOPEPTIDE REPEAT PROTEIN 6"/>
    <property type="match status" value="1"/>
</dbReference>
<feature type="repeat" description="TPR" evidence="3">
    <location>
        <begin position="109"/>
        <end position="142"/>
    </location>
</feature>
<dbReference type="EMBL" id="CP000828">
    <property type="protein sequence ID" value="ABW28926.1"/>
    <property type="molecule type" value="Genomic_DNA"/>
</dbReference>
<dbReference type="SUPFAM" id="SSF48452">
    <property type="entry name" value="TPR-like"/>
    <property type="match status" value="1"/>
</dbReference>